<dbReference type="OrthoDB" id="4501177at2759"/>
<keyword evidence="3" id="KW-1185">Reference proteome</keyword>
<evidence type="ECO:0000313" key="2">
    <source>
        <dbReference type="EMBL" id="ODQ71393.1"/>
    </source>
</evidence>
<feature type="region of interest" description="Disordered" evidence="1">
    <location>
        <begin position="1"/>
        <end position="106"/>
    </location>
</feature>
<accession>A0A1E3Q119</accession>
<gene>
    <name evidence="2" type="ORF">LIPSTDRAFT_154895</name>
</gene>
<evidence type="ECO:0000313" key="3">
    <source>
        <dbReference type="Proteomes" id="UP000094385"/>
    </source>
</evidence>
<dbReference type="Proteomes" id="UP000094385">
    <property type="component" value="Unassembled WGS sequence"/>
</dbReference>
<reference evidence="2 3" key="1">
    <citation type="journal article" date="2016" name="Proc. Natl. Acad. Sci. U.S.A.">
        <title>Comparative genomics of biotechnologically important yeasts.</title>
        <authorList>
            <person name="Riley R."/>
            <person name="Haridas S."/>
            <person name="Wolfe K.H."/>
            <person name="Lopes M.R."/>
            <person name="Hittinger C.T."/>
            <person name="Goeker M."/>
            <person name="Salamov A.A."/>
            <person name="Wisecaver J.H."/>
            <person name="Long T.M."/>
            <person name="Calvey C.H."/>
            <person name="Aerts A.L."/>
            <person name="Barry K.W."/>
            <person name="Choi C."/>
            <person name="Clum A."/>
            <person name="Coughlan A.Y."/>
            <person name="Deshpande S."/>
            <person name="Douglass A.P."/>
            <person name="Hanson S.J."/>
            <person name="Klenk H.-P."/>
            <person name="LaButti K.M."/>
            <person name="Lapidus A."/>
            <person name="Lindquist E.A."/>
            <person name="Lipzen A.M."/>
            <person name="Meier-Kolthoff J.P."/>
            <person name="Ohm R.A."/>
            <person name="Otillar R.P."/>
            <person name="Pangilinan J.L."/>
            <person name="Peng Y."/>
            <person name="Rokas A."/>
            <person name="Rosa C.A."/>
            <person name="Scheuner C."/>
            <person name="Sibirny A.A."/>
            <person name="Slot J.C."/>
            <person name="Stielow J.B."/>
            <person name="Sun H."/>
            <person name="Kurtzman C.P."/>
            <person name="Blackwell M."/>
            <person name="Grigoriev I.V."/>
            <person name="Jeffries T.W."/>
        </authorList>
    </citation>
    <scope>NUCLEOTIDE SEQUENCE [LARGE SCALE GENOMIC DNA]</scope>
    <source>
        <strain evidence="2 3">NRRL Y-11557</strain>
    </source>
</reference>
<name>A0A1E3Q119_LIPST</name>
<feature type="compositionally biased region" description="Polar residues" evidence="1">
    <location>
        <begin position="57"/>
        <end position="77"/>
    </location>
</feature>
<evidence type="ECO:0000256" key="1">
    <source>
        <dbReference type="SAM" id="MobiDB-lite"/>
    </source>
</evidence>
<protein>
    <submittedName>
        <fullName evidence="2">Uncharacterized protein</fullName>
    </submittedName>
</protein>
<sequence>MDNFSVSPRKHPQRSQRVDYKLLNVGSDREAPPEDRVVKRFRSNRGSDGVELITPGYSASQLNQRQSSPADSSQQSEVNDDGQVDTSSVSSESESSRKKPQNQSLWTQFDVSALPGKLWWPKRGKGPIEDRQIRCRRCNWKTTDSARATSTSNMRFHLTKHGISLSGSECIIVRVEAKQYAKRVAQMLEKLFLLMHITYGSPARMSEISTWLLSNSVHRARSIYCHPRGLLSLGQYNKSTSMTGHERIIAHVIPREVEDIFIQYLVYIRPLARNVRNLSSFSGKLTPARGTFSTASAVITHRGFVITISTYLSDPMEDGTQNI</sequence>
<proteinExistence type="predicted"/>
<organism evidence="2 3">
    <name type="scientific">Lipomyces starkeyi NRRL Y-11557</name>
    <dbReference type="NCBI Taxonomy" id="675824"/>
    <lineage>
        <taxon>Eukaryota</taxon>
        <taxon>Fungi</taxon>
        <taxon>Dikarya</taxon>
        <taxon>Ascomycota</taxon>
        <taxon>Saccharomycotina</taxon>
        <taxon>Lipomycetes</taxon>
        <taxon>Lipomycetales</taxon>
        <taxon>Lipomycetaceae</taxon>
        <taxon>Lipomyces</taxon>
    </lineage>
</organism>
<dbReference type="STRING" id="675824.A0A1E3Q119"/>
<dbReference type="AlphaFoldDB" id="A0A1E3Q119"/>
<feature type="compositionally biased region" description="Basic and acidic residues" evidence="1">
    <location>
        <begin position="27"/>
        <end position="38"/>
    </location>
</feature>
<dbReference type="EMBL" id="KV454298">
    <property type="protein sequence ID" value="ODQ71393.1"/>
    <property type="molecule type" value="Genomic_DNA"/>
</dbReference>